<keyword evidence="4" id="KW-1185">Reference proteome</keyword>
<dbReference type="EMBL" id="JBAMMX010000028">
    <property type="protein sequence ID" value="KAK6911495.1"/>
    <property type="molecule type" value="Genomic_DNA"/>
</dbReference>
<evidence type="ECO:0000259" key="2">
    <source>
        <dbReference type="Pfam" id="PF12490"/>
    </source>
</evidence>
<feature type="region of interest" description="Disordered" evidence="1">
    <location>
        <begin position="311"/>
        <end position="342"/>
    </location>
</feature>
<accession>A0AAN8U9U8</accession>
<name>A0AAN8U9U8_9MAGN</name>
<comment type="caution">
    <text evidence="3">The sequence shown here is derived from an EMBL/GenBank/DDBJ whole genome shotgun (WGS) entry which is preliminary data.</text>
</comment>
<evidence type="ECO:0000313" key="4">
    <source>
        <dbReference type="Proteomes" id="UP001370490"/>
    </source>
</evidence>
<feature type="domain" description="BCAS3" evidence="2">
    <location>
        <begin position="145"/>
        <end position="256"/>
    </location>
</feature>
<dbReference type="InterPro" id="IPR045142">
    <property type="entry name" value="BCAS3-like"/>
</dbReference>
<feature type="non-terminal residue" evidence="3">
    <location>
        <position position="1"/>
    </location>
</feature>
<organism evidence="3 4">
    <name type="scientific">Dillenia turbinata</name>
    <dbReference type="NCBI Taxonomy" id="194707"/>
    <lineage>
        <taxon>Eukaryota</taxon>
        <taxon>Viridiplantae</taxon>
        <taxon>Streptophyta</taxon>
        <taxon>Embryophyta</taxon>
        <taxon>Tracheophyta</taxon>
        <taxon>Spermatophyta</taxon>
        <taxon>Magnoliopsida</taxon>
        <taxon>eudicotyledons</taxon>
        <taxon>Gunneridae</taxon>
        <taxon>Pentapetalae</taxon>
        <taxon>Dilleniales</taxon>
        <taxon>Dilleniaceae</taxon>
        <taxon>Dillenia</taxon>
    </lineage>
</organism>
<dbReference type="PANTHER" id="PTHR13268:SF12">
    <property type="entry name" value="AUTOPHAGY-RELATED PROTEIN 18H"/>
    <property type="match status" value="1"/>
</dbReference>
<dbReference type="GO" id="GO:0042594">
    <property type="term" value="P:response to starvation"/>
    <property type="evidence" value="ECO:0007669"/>
    <property type="project" value="TreeGrafter"/>
</dbReference>
<dbReference type="GO" id="GO:0006914">
    <property type="term" value="P:autophagy"/>
    <property type="evidence" value="ECO:0007669"/>
    <property type="project" value="InterPro"/>
</dbReference>
<feature type="compositionally biased region" description="Low complexity" evidence="1">
    <location>
        <begin position="321"/>
        <end position="340"/>
    </location>
</feature>
<proteinExistence type="predicted"/>
<dbReference type="Pfam" id="PF12490">
    <property type="entry name" value="BCAS3"/>
    <property type="match status" value="1"/>
</dbReference>
<dbReference type="GO" id="GO:0005737">
    <property type="term" value="C:cytoplasm"/>
    <property type="evidence" value="ECO:0007669"/>
    <property type="project" value="TreeGrafter"/>
</dbReference>
<dbReference type="InterPro" id="IPR022175">
    <property type="entry name" value="BCAS3_dom"/>
</dbReference>
<protein>
    <submittedName>
        <fullName evidence="3">BCAS3 domain</fullName>
    </submittedName>
</protein>
<dbReference type="PANTHER" id="PTHR13268">
    <property type="entry name" value="BREAST CARCINOMA AMPLIFIED SEQUENCE 3"/>
    <property type="match status" value="1"/>
</dbReference>
<reference evidence="3 4" key="1">
    <citation type="submission" date="2023-12" db="EMBL/GenBank/DDBJ databases">
        <title>A high-quality genome assembly for Dillenia turbinata (Dilleniales).</title>
        <authorList>
            <person name="Chanderbali A."/>
        </authorList>
    </citation>
    <scope>NUCLEOTIDE SEQUENCE [LARGE SCALE GENOMIC DNA]</scope>
    <source>
        <strain evidence="3">LSX21</strain>
        <tissue evidence="3">Leaf</tissue>
    </source>
</reference>
<feature type="non-terminal residue" evidence="3">
    <location>
        <position position="420"/>
    </location>
</feature>
<evidence type="ECO:0000313" key="3">
    <source>
        <dbReference type="EMBL" id="KAK6911495.1"/>
    </source>
</evidence>
<gene>
    <name evidence="3" type="ORF">RJ641_023588</name>
</gene>
<evidence type="ECO:0000256" key="1">
    <source>
        <dbReference type="SAM" id="MobiDB-lite"/>
    </source>
</evidence>
<dbReference type="Proteomes" id="UP001370490">
    <property type="component" value="Unassembled WGS sequence"/>
</dbReference>
<dbReference type="AlphaFoldDB" id="A0AAN8U9U8"/>
<sequence length="420" mass="45709">TGVQIQNSHADGPTLFPILTVPWWPSPSFTTNQQSFPPSAPPTSVTQSSVSRIKNSNSGLLNTDSNVASSAVGNVSVPSGAAAAIFYDSISHNLQPCQKIKALEHQLDYNSSCHVIQYSILPYPELKPRETSLGIGPDVVVQMRDELKVNAIPIHWWDVKCIFGSILDRQEAAEVNTDIPDSVVTRDTAEKVTGKPHDMLHWCLPKAEVQISAGKMPIWQNPKSFTEDDTGGEIEIKKLSVKEIEISQRDILPIFGPLCRIQPNWSDSGYANSEPDVKNKDPETTAVKGVCSVNIPSSLRHVPCSAERILAKEDESSDGVGTSDISNSSSSGSTSDASNARASRFESSLNNIDDGLINEHFQDQLDYGKYFQEGYGKASALEDIFSSDEILGDVDLDCCGCRSAENQLAFMETVFLKSGQ</sequence>